<feature type="region of interest" description="Disordered" evidence="1">
    <location>
        <begin position="121"/>
        <end position="141"/>
    </location>
</feature>
<evidence type="ECO:0000313" key="2">
    <source>
        <dbReference type="EMBL" id="MFC7135667.1"/>
    </source>
</evidence>
<reference evidence="2 3" key="1">
    <citation type="journal article" date="2019" name="Int. J. Syst. Evol. Microbiol.">
        <title>The Global Catalogue of Microorganisms (GCM) 10K type strain sequencing project: providing services to taxonomists for standard genome sequencing and annotation.</title>
        <authorList>
            <consortium name="The Broad Institute Genomics Platform"/>
            <consortium name="The Broad Institute Genome Sequencing Center for Infectious Disease"/>
            <person name="Wu L."/>
            <person name="Ma J."/>
        </authorList>
    </citation>
    <scope>NUCLEOTIDE SEQUENCE [LARGE SCALE GENOMIC DNA]</scope>
    <source>
        <strain evidence="2 3">DT92</strain>
    </source>
</reference>
<comment type="caution">
    <text evidence="2">The sequence shown here is derived from an EMBL/GenBank/DDBJ whole genome shotgun (WGS) entry which is preliminary data.</text>
</comment>
<name>A0ABD5XKJ8_9EURY</name>
<dbReference type="Proteomes" id="UP001596368">
    <property type="component" value="Unassembled WGS sequence"/>
</dbReference>
<dbReference type="EMBL" id="JBHSZG010000001">
    <property type="protein sequence ID" value="MFC7135667.1"/>
    <property type="molecule type" value="Genomic_DNA"/>
</dbReference>
<organism evidence="2 3">
    <name type="scientific">Halobaculum litoreum</name>
    <dbReference type="NCBI Taxonomy" id="3031998"/>
    <lineage>
        <taxon>Archaea</taxon>
        <taxon>Methanobacteriati</taxon>
        <taxon>Methanobacteriota</taxon>
        <taxon>Stenosarchaea group</taxon>
        <taxon>Halobacteria</taxon>
        <taxon>Halobacteriales</taxon>
        <taxon>Haloferacaceae</taxon>
        <taxon>Halobaculum</taxon>
    </lineage>
</organism>
<protein>
    <submittedName>
        <fullName evidence="2">Uncharacterized protein</fullName>
    </submittedName>
</protein>
<evidence type="ECO:0000313" key="3">
    <source>
        <dbReference type="Proteomes" id="UP001596368"/>
    </source>
</evidence>
<evidence type="ECO:0000256" key="1">
    <source>
        <dbReference type="SAM" id="MobiDB-lite"/>
    </source>
</evidence>
<gene>
    <name evidence="2" type="ORF">ACFQRB_01745</name>
</gene>
<proteinExistence type="predicted"/>
<dbReference type="AlphaFoldDB" id="A0ABD5XKJ8"/>
<keyword evidence="3" id="KW-1185">Reference proteome</keyword>
<sequence length="141" mass="15536">MQRRRHAGDRPDVGVAVARRVAVEPLEHEQAVEPARGDVADGRLRAGRLERRDDGRAERRLVGRGRERHAHRAVVAAEARDPSVHLVAVLPVAEDLAEQRRAQHRRDGVGVRVGVERRLGAVGRPDGPLDESSSVRAAWSL</sequence>
<accession>A0ABD5XKJ8</accession>